<dbReference type="PROSITE" id="PS00134">
    <property type="entry name" value="TRYPSIN_HIS"/>
    <property type="match status" value="1"/>
</dbReference>
<feature type="compositionally biased region" description="Basic and acidic residues" evidence="17">
    <location>
        <begin position="143"/>
        <end position="164"/>
    </location>
</feature>
<evidence type="ECO:0000256" key="4">
    <source>
        <dbReference type="ARBA" id="ARBA00022572"/>
    </source>
</evidence>
<dbReference type="SMART" id="SM00130">
    <property type="entry name" value="KR"/>
    <property type="match status" value="1"/>
</dbReference>
<evidence type="ECO:0000256" key="15">
    <source>
        <dbReference type="PROSITE-ProRule" id="PRU00121"/>
    </source>
</evidence>
<evidence type="ECO:0000256" key="13">
    <source>
        <dbReference type="ARBA" id="ARBA00038868"/>
    </source>
</evidence>
<keyword evidence="9 16" id="KW-0720">Serine protease</keyword>
<feature type="region of interest" description="Disordered" evidence="17">
    <location>
        <begin position="352"/>
        <end position="384"/>
    </location>
</feature>
<protein>
    <recommendedName>
        <fullName evidence="13">trypsin</fullName>
        <ecNumber evidence="13">3.4.21.4</ecNumber>
    </recommendedName>
</protein>
<dbReference type="Gene3D" id="2.40.20.10">
    <property type="entry name" value="Plasminogen Kringle 4"/>
    <property type="match status" value="1"/>
</dbReference>
<dbReference type="PROSITE" id="PS00022">
    <property type="entry name" value="EGF_1"/>
    <property type="match status" value="1"/>
</dbReference>
<evidence type="ECO:0000256" key="9">
    <source>
        <dbReference type="ARBA" id="ARBA00022825"/>
    </source>
</evidence>
<evidence type="ECO:0000256" key="5">
    <source>
        <dbReference type="ARBA" id="ARBA00022670"/>
    </source>
</evidence>
<comment type="caution">
    <text evidence="21">The sequence shown here is derived from an EMBL/GenBank/DDBJ whole genome shotgun (WGS) entry which is preliminary data.</text>
</comment>
<dbReference type="GO" id="GO:0006508">
    <property type="term" value="P:proteolysis"/>
    <property type="evidence" value="ECO:0007669"/>
    <property type="project" value="UniProtKB-KW"/>
</dbReference>
<evidence type="ECO:0000313" key="21">
    <source>
        <dbReference type="EMBL" id="TRY81786.1"/>
    </source>
</evidence>
<dbReference type="InterPro" id="IPR050127">
    <property type="entry name" value="Serine_Proteases_S1"/>
</dbReference>
<dbReference type="InterPro" id="IPR038178">
    <property type="entry name" value="Kringle_sf"/>
</dbReference>
<dbReference type="SUPFAM" id="SSF57440">
    <property type="entry name" value="Kringle-like"/>
    <property type="match status" value="1"/>
</dbReference>
<dbReference type="PROSITE" id="PS00135">
    <property type="entry name" value="TRYPSIN_SER"/>
    <property type="match status" value="1"/>
</dbReference>
<name>A0A553PVU3_9TELE</name>
<evidence type="ECO:0000256" key="1">
    <source>
        <dbReference type="ARBA" id="ARBA00004239"/>
    </source>
</evidence>
<dbReference type="InterPro" id="IPR001314">
    <property type="entry name" value="Peptidase_S1A"/>
</dbReference>
<feature type="domain" description="Peptidase S1" evidence="20">
    <location>
        <begin position="400"/>
        <end position="640"/>
    </location>
</feature>
<keyword evidence="22" id="KW-1185">Reference proteome</keyword>
<dbReference type="InterPro" id="IPR001254">
    <property type="entry name" value="Trypsin_dom"/>
</dbReference>
<evidence type="ECO:0000256" key="16">
    <source>
        <dbReference type="RuleBase" id="RU363034"/>
    </source>
</evidence>
<evidence type="ECO:0000256" key="8">
    <source>
        <dbReference type="ARBA" id="ARBA00022801"/>
    </source>
</evidence>
<evidence type="ECO:0000256" key="6">
    <source>
        <dbReference type="ARBA" id="ARBA00022729"/>
    </source>
</evidence>
<dbReference type="PANTHER" id="PTHR24264:SF40">
    <property type="entry name" value="HYALURONAN-BINDING PROTEIN 2"/>
    <property type="match status" value="1"/>
</dbReference>
<dbReference type="CDD" id="cd00190">
    <property type="entry name" value="Tryp_SPc"/>
    <property type="match status" value="1"/>
</dbReference>
<reference evidence="21 22" key="1">
    <citation type="journal article" date="2019" name="Sci. Data">
        <title>Hybrid genome assembly and annotation of Danionella translucida.</title>
        <authorList>
            <person name="Kadobianskyi M."/>
            <person name="Schulze L."/>
            <person name="Schuelke M."/>
            <person name="Judkewitz B."/>
        </authorList>
    </citation>
    <scope>NUCLEOTIDE SEQUENCE [LARGE SCALE GENOMIC DNA]</scope>
    <source>
        <strain evidence="21 22">Bolton</strain>
    </source>
</reference>
<dbReference type="InterPro" id="IPR000742">
    <property type="entry name" value="EGF"/>
</dbReference>
<dbReference type="Pfam" id="PF00008">
    <property type="entry name" value="EGF"/>
    <property type="match status" value="1"/>
</dbReference>
<dbReference type="InterPro" id="IPR000001">
    <property type="entry name" value="Kringle"/>
</dbReference>
<comment type="subcellular location">
    <subcellularLocation>
        <location evidence="1">Secreted</location>
        <location evidence="1">Extracellular space</location>
    </subcellularLocation>
</comment>
<gene>
    <name evidence="21" type="ORF">DNTS_023112</name>
</gene>
<evidence type="ECO:0000313" key="22">
    <source>
        <dbReference type="Proteomes" id="UP000316079"/>
    </source>
</evidence>
<dbReference type="EMBL" id="SRMA01026597">
    <property type="protein sequence ID" value="TRY81786.1"/>
    <property type="molecule type" value="Genomic_DNA"/>
</dbReference>
<dbReference type="PROSITE" id="PS50026">
    <property type="entry name" value="EGF_3"/>
    <property type="match status" value="1"/>
</dbReference>
<evidence type="ECO:0000256" key="11">
    <source>
        <dbReference type="ARBA" id="ARBA00023180"/>
    </source>
</evidence>
<feature type="disulfide bond" evidence="14">
    <location>
        <begin position="273"/>
        <end position="282"/>
    </location>
</feature>
<organism evidence="21 22">
    <name type="scientific">Danionella cerebrum</name>
    <dbReference type="NCBI Taxonomy" id="2873325"/>
    <lineage>
        <taxon>Eukaryota</taxon>
        <taxon>Metazoa</taxon>
        <taxon>Chordata</taxon>
        <taxon>Craniata</taxon>
        <taxon>Vertebrata</taxon>
        <taxon>Euteleostomi</taxon>
        <taxon>Actinopterygii</taxon>
        <taxon>Neopterygii</taxon>
        <taxon>Teleostei</taxon>
        <taxon>Ostariophysi</taxon>
        <taxon>Cypriniformes</taxon>
        <taxon>Danionidae</taxon>
        <taxon>Danioninae</taxon>
        <taxon>Danionella</taxon>
    </lineage>
</organism>
<dbReference type="Gene3D" id="2.10.25.10">
    <property type="entry name" value="Laminin"/>
    <property type="match status" value="1"/>
</dbReference>
<evidence type="ECO:0000259" key="19">
    <source>
        <dbReference type="PROSITE" id="PS50070"/>
    </source>
</evidence>
<dbReference type="OrthoDB" id="9937281at2759"/>
<evidence type="ECO:0000256" key="3">
    <source>
        <dbReference type="ARBA" id="ARBA00022536"/>
    </source>
</evidence>
<evidence type="ECO:0000256" key="17">
    <source>
        <dbReference type="SAM" id="MobiDB-lite"/>
    </source>
</evidence>
<evidence type="ECO:0000256" key="2">
    <source>
        <dbReference type="ARBA" id="ARBA00022525"/>
    </source>
</evidence>
<dbReference type="SUPFAM" id="SSF50494">
    <property type="entry name" value="Trypsin-like serine proteases"/>
    <property type="match status" value="1"/>
</dbReference>
<dbReference type="InterPro" id="IPR043504">
    <property type="entry name" value="Peptidase_S1_PA_chymotrypsin"/>
</dbReference>
<dbReference type="InterPro" id="IPR018114">
    <property type="entry name" value="TRYPSIN_HIS"/>
</dbReference>
<dbReference type="GO" id="GO:0004252">
    <property type="term" value="F:serine-type endopeptidase activity"/>
    <property type="evidence" value="ECO:0007669"/>
    <property type="project" value="UniProtKB-EC"/>
</dbReference>
<feature type="domain" description="Kringle" evidence="19">
    <location>
        <begin position="288"/>
        <end position="439"/>
    </location>
</feature>
<dbReference type="FunFam" id="2.40.10.10:FF:000069">
    <property type="entry name" value="Hyaluronan-binding protein 2"/>
    <property type="match status" value="1"/>
</dbReference>
<sequence>MNMSKYVFSSLLQQRKLFADNRERIFLLQESSEIKKMTPTFMEHQLKMDSEKDDSASRIQNNEHFATPLQPPPRYHPPGESGFYYGKGQPYEYSFHRAASWTLTSYADCDHHSVSSVEAMDLKLCLLLVFLCFLFIPVQHEERDKHGGDKHDRDKHGHREERLLKHPGKRGKGRVAYLKAEFDTSDDSDDDDDDDDRNDWLFELQGQKGKRVCKRGICGAGLCLLTSSHPYYRCKCIPPFAPPNCKAPSPCNPNPCQNKGRCVVEDGDFECYCPEGFRGQFCQVDSSDCYEGDGESYRGKVSETKNGDECLDWNSEFILDRGVFPTVTFASNEGLGQHNFCSLQTTPPAKTEATLTPENTSSAQMMATSSPPSTIITDDSSTRNFNTCGKPEPKKQLNRIYGGLKAVPGAHPWQVSVQVRTKGSTFYRHICGGTLIKPCWVLTAAHCIDKKHDYRVILGGLNLVQKEPTDQSLQVEEAIIHENFKETSSVVFNDIALLKLKATNGECAKESQFVKAVCLPQEPFPDGGECSISGWGATEISEHGSMHLLDAKVLLISQEACSSNKVYASLLDDGMFCAGYLKGGVDSCQGDSGGPLTCETGHTHYVYGVVSWGDNCGEENKPGVYTRVMKYLDWINEKTAGIP</sequence>
<dbReference type="AlphaFoldDB" id="A0A553PVU3"/>
<evidence type="ECO:0000256" key="7">
    <source>
        <dbReference type="ARBA" id="ARBA00022737"/>
    </source>
</evidence>
<dbReference type="PROSITE" id="PS50240">
    <property type="entry name" value="TRYPSIN_DOM"/>
    <property type="match status" value="1"/>
</dbReference>
<feature type="region of interest" description="Disordered" evidence="17">
    <location>
        <begin position="143"/>
        <end position="172"/>
    </location>
</feature>
<dbReference type="SMART" id="SM00020">
    <property type="entry name" value="Tryp_SPc"/>
    <property type="match status" value="1"/>
</dbReference>
<keyword evidence="3 14" id="KW-0245">EGF-like domain</keyword>
<dbReference type="FunFam" id="2.10.25.10:FF:000173">
    <property type="entry name" value="Neurogenic locus notch protein 2"/>
    <property type="match status" value="1"/>
</dbReference>
<proteinExistence type="predicted"/>
<dbReference type="STRING" id="623744.A0A553PVU3"/>
<evidence type="ECO:0000259" key="20">
    <source>
        <dbReference type="PROSITE" id="PS50240"/>
    </source>
</evidence>
<dbReference type="Proteomes" id="UP000316079">
    <property type="component" value="Unassembled WGS sequence"/>
</dbReference>
<evidence type="ECO:0000256" key="14">
    <source>
        <dbReference type="PROSITE-ProRule" id="PRU00076"/>
    </source>
</evidence>
<accession>A0A553PVU3</accession>
<evidence type="ECO:0000259" key="18">
    <source>
        <dbReference type="PROSITE" id="PS50026"/>
    </source>
</evidence>
<dbReference type="GO" id="GO:0005615">
    <property type="term" value="C:extracellular space"/>
    <property type="evidence" value="ECO:0007669"/>
    <property type="project" value="TreeGrafter"/>
</dbReference>
<keyword evidence="4 15" id="KW-0420">Kringle</keyword>
<dbReference type="InterPro" id="IPR013806">
    <property type="entry name" value="Kringle-like"/>
</dbReference>
<keyword evidence="6" id="KW-0732">Signal</keyword>
<dbReference type="CDD" id="cd00054">
    <property type="entry name" value="EGF_CA"/>
    <property type="match status" value="1"/>
</dbReference>
<comment type="catalytic activity">
    <reaction evidence="12">
        <text>Preferential cleavage: Arg-|-Xaa, Lys-|-Xaa.</text>
        <dbReference type="EC" id="3.4.21.4"/>
    </reaction>
</comment>
<feature type="domain" description="EGF-like" evidence="18">
    <location>
        <begin position="247"/>
        <end position="283"/>
    </location>
</feature>
<evidence type="ECO:0000256" key="10">
    <source>
        <dbReference type="ARBA" id="ARBA00023157"/>
    </source>
</evidence>
<dbReference type="PROSITE" id="PS50070">
    <property type="entry name" value="KRINGLE_2"/>
    <property type="match status" value="1"/>
</dbReference>
<dbReference type="InterPro" id="IPR009003">
    <property type="entry name" value="Peptidase_S1_PA"/>
</dbReference>
<keyword evidence="2" id="KW-0964">Secreted</keyword>
<dbReference type="Gene3D" id="2.40.10.10">
    <property type="entry name" value="Trypsin-like serine proteases"/>
    <property type="match status" value="1"/>
</dbReference>
<dbReference type="EC" id="3.4.21.4" evidence="13"/>
<dbReference type="SMART" id="SM00181">
    <property type="entry name" value="EGF"/>
    <property type="match status" value="2"/>
</dbReference>
<dbReference type="PROSITE" id="PS01186">
    <property type="entry name" value="EGF_2"/>
    <property type="match status" value="2"/>
</dbReference>
<dbReference type="PANTHER" id="PTHR24264">
    <property type="entry name" value="TRYPSIN-RELATED"/>
    <property type="match status" value="1"/>
</dbReference>
<keyword evidence="7" id="KW-0677">Repeat</keyword>
<keyword evidence="10 14" id="KW-1015">Disulfide bond</keyword>
<dbReference type="InterPro" id="IPR033116">
    <property type="entry name" value="TRYPSIN_SER"/>
</dbReference>
<keyword evidence="8 16" id="KW-0378">Hydrolase</keyword>
<keyword evidence="5 16" id="KW-0645">Protease</keyword>
<comment type="caution">
    <text evidence="14">Lacks conserved residue(s) required for the propagation of feature annotation.</text>
</comment>
<dbReference type="PRINTS" id="PR00722">
    <property type="entry name" value="CHYMOTRYPSIN"/>
</dbReference>
<keyword evidence="11" id="KW-0325">Glycoprotein</keyword>
<dbReference type="Pfam" id="PF00089">
    <property type="entry name" value="Trypsin"/>
    <property type="match status" value="1"/>
</dbReference>
<evidence type="ECO:0000256" key="12">
    <source>
        <dbReference type="ARBA" id="ARBA00036320"/>
    </source>
</evidence>